<dbReference type="InterPro" id="IPR013083">
    <property type="entry name" value="Znf_RING/FYVE/PHD"/>
</dbReference>
<dbReference type="AlphaFoldDB" id="A0A1S3KJH8"/>
<dbReference type="GO" id="GO:0003697">
    <property type="term" value="F:single-stranded DNA binding"/>
    <property type="evidence" value="ECO:0007669"/>
    <property type="project" value="TreeGrafter"/>
</dbReference>
<dbReference type="GO" id="GO:0000724">
    <property type="term" value="P:double-strand break repair via homologous recombination"/>
    <property type="evidence" value="ECO:0007669"/>
    <property type="project" value="TreeGrafter"/>
</dbReference>
<dbReference type="SUPFAM" id="SSF57850">
    <property type="entry name" value="RING/U-box"/>
    <property type="match status" value="1"/>
</dbReference>
<keyword evidence="1" id="KW-0479">Metal-binding</keyword>
<evidence type="ECO:0000313" key="11">
    <source>
        <dbReference type="Proteomes" id="UP001652741"/>
    </source>
</evidence>
<evidence type="ECO:0000256" key="2">
    <source>
        <dbReference type="ARBA" id="ARBA00022771"/>
    </source>
</evidence>
<proteinExistence type="predicted"/>
<feature type="compositionally biased region" description="Low complexity" evidence="9">
    <location>
        <begin position="247"/>
        <end position="265"/>
    </location>
</feature>
<feature type="region of interest" description="Disordered" evidence="9">
    <location>
        <begin position="247"/>
        <end position="302"/>
    </location>
</feature>
<evidence type="ECO:0000256" key="5">
    <source>
        <dbReference type="ARBA" id="ARBA00039332"/>
    </source>
</evidence>
<reference evidence="12" key="1">
    <citation type="submission" date="2025-08" db="UniProtKB">
        <authorList>
            <consortium name="RefSeq"/>
        </authorList>
    </citation>
    <scope>IDENTIFICATION</scope>
</reference>
<dbReference type="InterPro" id="IPR001841">
    <property type="entry name" value="Znf_RING"/>
</dbReference>
<dbReference type="PANTHER" id="PTHR46968:SF2">
    <property type="entry name" value="E3 UBIQUITIN-PROTEIN LIGASE RNF138"/>
    <property type="match status" value="1"/>
</dbReference>
<accession>A0A1S3KJH8</accession>
<dbReference type="PANTHER" id="PTHR46968">
    <property type="entry name" value="E3 UBIQUITIN-PROTEIN LIGASE RNF138"/>
    <property type="match status" value="1"/>
</dbReference>
<evidence type="ECO:0000256" key="1">
    <source>
        <dbReference type="ARBA" id="ARBA00022723"/>
    </source>
</evidence>
<dbReference type="Proteomes" id="UP001652741">
    <property type="component" value="Chromosome ssa10"/>
</dbReference>
<keyword evidence="11" id="KW-1185">Reference proteome</keyword>
<evidence type="ECO:0000256" key="3">
    <source>
        <dbReference type="ARBA" id="ARBA00022833"/>
    </source>
</evidence>
<dbReference type="GO" id="GO:0008270">
    <property type="term" value="F:zinc ion binding"/>
    <property type="evidence" value="ECO:0007669"/>
    <property type="project" value="UniProtKB-KW"/>
</dbReference>
<evidence type="ECO:0000259" key="10">
    <source>
        <dbReference type="PROSITE" id="PS50089"/>
    </source>
</evidence>
<dbReference type="Gene3D" id="3.30.40.10">
    <property type="entry name" value="Zinc/RING finger domain, C3HC4 (zinc finger)"/>
    <property type="match status" value="1"/>
</dbReference>
<feature type="region of interest" description="Disordered" evidence="9">
    <location>
        <begin position="125"/>
        <end position="202"/>
    </location>
</feature>
<keyword evidence="4" id="KW-0832">Ubl conjugation</keyword>
<sequence length="423" mass="45623">MAHSAAGLQTPSEDECTICRSTLTDPHHPDACSHAFCRPCLTRSLMWLPHCPVCRAEAQVDDIRPVRVKTGTMVVRLGQPLPGLSGRSTPATRSVAGDVQSYIRLLQMGTQTEGRSLANQIPAVTTAPPLPTPRSLHRPVSSSITPPAPTNDVDLYMSMTRRPAPTLTPTAGTTAPTTQSATPPTTRSATPPTTQSATPPTITRLATTNGLYMTMAQIPATTVTPTGATTTPAPTTTTTIPAITLTPTITSKPTPTPRTRALTAPGQQPLAIPQHTPSAAQRPTSMPSTSNRAPPVLAAPPSLSFTDDGDLYENLLSLQGQLVSSVVRRTFVCPFCQESGLDERDLWVHCNGKHYYDNRPVVCPVCVSLPHGNPHQISRNFIIHLNLRHRYYAEKYTNTHQTDMLNLQDAVIESLRDANLNPR</sequence>
<feature type="compositionally biased region" description="Low complexity" evidence="9">
    <location>
        <begin position="160"/>
        <end position="201"/>
    </location>
</feature>
<dbReference type="GO" id="GO:0035861">
    <property type="term" value="C:site of double-strand break"/>
    <property type="evidence" value="ECO:0007669"/>
    <property type="project" value="TreeGrafter"/>
</dbReference>
<feature type="compositionally biased region" description="Polar residues" evidence="9">
    <location>
        <begin position="275"/>
        <end position="292"/>
    </location>
</feature>
<dbReference type="Pfam" id="PF05605">
    <property type="entry name" value="zf-Di19"/>
    <property type="match status" value="1"/>
</dbReference>
<dbReference type="PaxDb" id="8030-ENSSSAP00000118411"/>
<evidence type="ECO:0000256" key="6">
    <source>
        <dbReference type="ARBA" id="ARBA00041476"/>
    </source>
</evidence>
<dbReference type="GO" id="GO:0061630">
    <property type="term" value="F:ubiquitin protein ligase activity"/>
    <property type="evidence" value="ECO:0007669"/>
    <property type="project" value="TreeGrafter"/>
</dbReference>
<dbReference type="Pfam" id="PF00097">
    <property type="entry name" value="zf-C3HC4"/>
    <property type="match status" value="1"/>
</dbReference>
<evidence type="ECO:0000256" key="7">
    <source>
        <dbReference type="ARBA" id="ARBA00041652"/>
    </source>
</evidence>
<dbReference type="GO" id="GO:0010792">
    <property type="term" value="P:DNA double-strand break processing involved in repair via single-strand annealing"/>
    <property type="evidence" value="ECO:0007669"/>
    <property type="project" value="TreeGrafter"/>
</dbReference>
<evidence type="ECO:0000313" key="12">
    <source>
        <dbReference type="RefSeq" id="XP_013978745.2"/>
    </source>
</evidence>
<dbReference type="RefSeq" id="XP_013978745.2">
    <property type="nucleotide sequence ID" value="XM_014123270.2"/>
</dbReference>
<dbReference type="PROSITE" id="PS50089">
    <property type="entry name" value="ZF_RING_2"/>
    <property type="match status" value="1"/>
</dbReference>
<evidence type="ECO:0000256" key="4">
    <source>
        <dbReference type="ARBA" id="ARBA00022843"/>
    </source>
</evidence>
<dbReference type="InterPro" id="IPR017907">
    <property type="entry name" value="Znf_RING_CS"/>
</dbReference>
<dbReference type="SMART" id="SM00184">
    <property type="entry name" value="RING"/>
    <property type="match status" value="2"/>
</dbReference>
<keyword evidence="3" id="KW-0862">Zinc</keyword>
<feature type="compositionally biased region" description="Low complexity" evidence="9">
    <location>
        <begin position="293"/>
        <end position="302"/>
    </location>
</feature>
<gene>
    <name evidence="12" type="primary">LOC106560392</name>
</gene>
<dbReference type="InterPro" id="IPR008598">
    <property type="entry name" value="Di19_Zn-bd"/>
</dbReference>
<evidence type="ECO:0000256" key="8">
    <source>
        <dbReference type="PROSITE-ProRule" id="PRU00175"/>
    </source>
</evidence>
<protein>
    <recommendedName>
        <fullName evidence="5">E3 ubiquitin-protein ligase RNF138</fullName>
    </recommendedName>
    <alternativeName>
        <fullName evidence="7">RING finger protein 138</fullName>
    </alternativeName>
    <alternativeName>
        <fullName evidence="6">RING-type E3 ubiquitin transferase RNF138</fullName>
    </alternativeName>
</protein>
<dbReference type="KEGG" id="sasa:106560392"/>
<dbReference type="GeneID" id="106560392"/>
<dbReference type="InterPro" id="IPR018957">
    <property type="entry name" value="Znf_C3HC4_RING-type"/>
</dbReference>
<feature type="domain" description="RING-type" evidence="10">
    <location>
        <begin position="16"/>
        <end position="55"/>
    </location>
</feature>
<dbReference type="GO" id="GO:0005634">
    <property type="term" value="C:nucleus"/>
    <property type="evidence" value="ECO:0007669"/>
    <property type="project" value="TreeGrafter"/>
</dbReference>
<dbReference type="PROSITE" id="PS00518">
    <property type="entry name" value="ZF_RING_1"/>
    <property type="match status" value="1"/>
</dbReference>
<keyword evidence="2 8" id="KW-0863">Zinc-finger</keyword>
<organism evidence="11 12">
    <name type="scientific">Salmo salar</name>
    <name type="common">Atlantic salmon</name>
    <dbReference type="NCBI Taxonomy" id="8030"/>
    <lineage>
        <taxon>Eukaryota</taxon>
        <taxon>Metazoa</taxon>
        <taxon>Chordata</taxon>
        <taxon>Craniata</taxon>
        <taxon>Vertebrata</taxon>
        <taxon>Euteleostomi</taxon>
        <taxon>Actinopterygii</taxon>
        <taxon>Neopterygii</taxon>
        <taxon>Teleostei</taxon>
        <taxon>Protacanthopterygii</taxon>
        <taxon>Salmoniformes</taxon>
        <taxon>Salmonidae</taxon>
        <taxon>Salmoninae</taxon>
        <taxon>Salmo</taxon>
    </lineage>
</organism>
<dbReference type="Bgee" id="ENSSSAG00000080798">
    <property type="expression patterns" value="Expressed in gill and 5 other cell types or tissues"/>
</dbReference>
<evidence type="ECO:0000256" key="9">
    <source>
        <dbReference type="SAM" id="MobiDB-lite"/>
    </source>
</evidence>
<dbReference type="InterPro" id="IPR052498">
    <property type="entry name" value="E3_ubiq-protein_ligase_RNF138"/>
</dbReference>
<name>A0A1S3KJH8_SALSA</name>